<protein>
    <submittedName>
        <fullName evidence="2">Uncharacterized protein</fullName>
    </submittedName>
</protein>
<keyword evidence="3" id="KW-1185">Reference proteome</keyword>
<evidence type="ECO:0000313" key="2">
    <source>
        <dbReference type="EMBL" id="EPG76489.1"/>
    </source>
</evidence>
<gene>
    <name evidence="2" type="ORF">LEP1GSC058_1326</name>
</gene>
<comment type="caution">
    <text evidence="2">The sequence shown here is derived from an EMBL/GenBank/DDBJ whole genome shotgun (WGS) entry which is preliminary data.</text>
</comment>
<dbReference type="AlphaFoldDB" id="S3V759"/>
<sequence>MAGGTIGWSIVFPVTIHAIPHIQGRDLFDFYHLGYVAMTLGTVYTALNMPGVIELNMIGKVMDLNPLKRLLLLVSFDKIFNVGLLSRHHRVTIHTRRCVRNGCMSSRFHTRMTISAIYLIVSGMYLMVKGYGLIWRIAHVFGGRKNQVGHRCNSNERNRKFQSFLIHS</sequence>
<name>S3V759_9LEPT</name>
<evidence type="ECO:0000313" key="3">
    <source>
        <dbReference type="Proteomes" id="UP000014540"/>
    </source>
</evidence>
<evidence type="ECO:0000256" key="1">
    <source>
        <dbReference type="SAM" id="Phobius"/>
    </source>
</evidence>
<keyword evidence="1" id="KW-1133">Transmembrane helix</keyword>
<feature type="transmembrane region" description="Helical" evidence="1">
    <location>
        <begin position="30"/>
        <end position="49"/>
    </location>
</feature>
<dbReference type="Proteomes" id="UP000014540">
    <property type="component" value="Unassembled WGS sequence"/>
</dbReference>
<keyword evidence="1" id="KW-0472">Membrane</keyword>
<dbReference type="EMBL" id="AKWZ02000001">
    <property type="protein sequence ID" value="EPG76489.1"/>
    <property type="molecule type" value="Genomic_DNA"/>
</dbReference>
<keyword evidence="1" id="KW-0812">Transmembrane</keyword>
<accession>S3V759</accession>
<feature type="transmembrane region" description="Helical" evidence="1">
    <location>
        <begin position="108"/>
        <end position="128"/>
    </location>
</feature>
<proteinExistence type="predicted"/>
<reference evidence="2" key="1">
    <citation type="submission" date="2013-04" db="EMBL/GenBank/DDBJ databases">
        <authorList>
            <person name="Harkins D.M."/>
            <person name="Durkin A.S."/>
            <person name="Selengut J.D."/>
            <person name="Sanka R."/>
            <person name="DePew J."/>
            <person name="Purushe J."/>
            <person name="Ahmed A."/>
            <person name="van der Linden H."/>
            <person name="Goris M.G.A."/>
            <person name="Hartskeerl R.A."/>
            <person name="Vinetz J.M."/>
            <person name="Sutton G.G."/>
            <person name="Nelson W.C."/>
            <person name="Fouts D.E."/>
        </authorList>
    </citation>
    <scope>NUCLEOTIDE SEQUENCE [LARGE SCALE GENOMIC DNA]</scope>
    <source>
        <strain evidence="2">BUT 6</strain>
    </source>
</reference>
<organism evidence="2 3">
    <name type="scientific">Leptospira fainei serovar Hurstbridge str. BUT 6</name>
    <dbReference type="NCBI Taxonomy" id="1193011"/>
    <lineage>
        <taxon>Bacteria</taxon>
        <taxon>Pseudomonadati</taxon>
        <taxon>Spirochaetota</taxon>
        <taxon>Spirochaetia</taxon>
        <taxon>Leptospirales</taxon>
        <taxon>Leptospiraceae</taxon>
        <taxon>Leptospira</taxon>
    </lineage>
</organism>
<dbReference type="STRING" id="1193011.LEP1GSC058_1326"/>